<dbReference type="EMBL" id="CP014352">
    <property type="protein sequence ID" value="AMS05151.1"/>
    <property type="molecule type" value="Genomic_DNA"/>
</dbReference>
<dbReference type="InterPro" id="IPR036837">
    <property type="entry name" value="Cation_efflux_CTD_sf"/>
</dbReference>
<dbReference type="GO" id="GO:0005886">
    <property type="term" value="C:plasma membrane"/>
    <property type="evidence" value="ECO:0007669"/>
    <property type="project" value="TreeGrafter"/>
</dbReference>
<dbReference type="InterPro" id="IPR058533">
    <property type="entry name" value="Cation_efflux_TM"/>
</dbReference>
<dbReference type="GeneID" id="88085094"/>
<evidence type="ECO:0000256" key="2">
    <source>
        <dbReference type="ARBA" id="ARBA00008114"/>
    </source>
</evidence>
<evidence type="ECO:0000256" key="7">
    <source>
        <dbReference type="SAM" id="Phobius"/>
    </source>
</evidence>
<dbReference type="SUPFAM" id="SSF161111">
    <property type="entry name" value="Cation efflux protein transmembrane domain-like"/>
    <property type="match status" value="1"/>
</dbReference>
<evidence type="ECO:0000313" key="10">
    <source>
        <dbReference type="EMBL" id="AMS05151.1"/>
    </source>
</evidence>
<sequence>MSSPRIPPTANSAPRHEPPEDLSRFAWLSIAAAIATILLKTGAWLLTGSVGLLSDAAESVVNLVAAIVALVALKVSIKPPDKNHQFGHSKAEYFSAAVEGIMIFVAAAVILVSAVDRFLHPQGLENLGLGLVVSAVASVINGSVAAVLMRNGRRRRSMTLLADGRHLWTDVVTSIGVVVGVGLVWLTGWQRLDPIVAFAVGLNILVTGARLIGQSGAGLMDVSLPKADNAAIREFLDQHSSERVAFHAIRTREAGYRRFLEFHMLVPGEWTVQHGHDVMEDLIDELLDKWPDLRVMGHLEPIEDPRSYEDLDV</sequence>
<dbReference type="Pfam" id="PF16916">
    <property type="entry name" value="ZT_dimer"/>
    <property type="match status" value="1"/>
</dbReference>
<evidence type="ECO:0000313" key="11">
    <source>
        <dbReference type="EMBL" id="AOZ46634.1"/>
    </source>
</evidence>
<keyword evidence="4 7" id="KW-0812">Transmembrane</keyword>
<dbReference type="GO" id="GO:0006882">
    <property type="term" value="P:intracellular zinc ion homeostasis"/>
    <property type="evidence" value="ECO:0007669"/>
    <property type="project" value="TreeGrafter"/>
</dbReference>
<feature type="transmembrane region" description="Helical" evidence="7">
    <location>
        <begin position="195"/>
        <end position="213"/>
    </location>
</feature>
<reference evidence="11 13" key="1">
    <citation type="journal article" date="2016" name="Plant Dis.">
        <title>Improved production of propionic acid using genome shuffling.</title>
        <authorList>
            <person name="Luna-Flores C.H."/>
            <person name="Palfreyman R.W."/>
            <person name="Kromer J.O."/>
            <person name="Nielsen L.K."/>
            <person name="Marcellin E."/>
        </authorList>
    </citation>
    <scope>NUCLEOTIDE SEQUENCE [LARGE SCALE GENOMIC DNA]</scope>
    <source>
        <strain evidence="11 13">F3E8</strain>
    </source>
</reference>
<keyword evidence="6 7" id="KW-0472">Membrane</keyword>
<evidence type="ECO:0000313" key="12">
    <source>
        <dbReference type="Proteomes" id="UP000075221"/>
    </source>
</evidence>
<dbReference type="InterPro" id="IPR027469">
    <property type="entry name" value="Cation_efflux_TMD_sf"/>
</dbReference>
<comment type="similarity">
    <text evidence="2">Belongs to the cation diffusion facilitator (CDF) transporter (TC 2.A.4) family.</text>
</comment>
<evidence type="ECO:0000259" key="9">
    <source>
        <dbReference type="Pfam" id="PF16916"/>
    </source>
</evidence>
<dbReference type="InterPro" id="IPR050291">
    <property type="entry name" value="CDF_Transporter"/>
</dbReference>
<keyword evidence="5 7" id="KW-1133">Transmembrane helix</keyword>
<dbReference type="GO" id="GO:0015093">
    <property type="term" value="F:ferrous iron transmembrane transporter activity"/>
    <property type="evidence" value="ECO:0007669"/>
    <property type="project" value="TreeGrafter"/>
</dbReference>
<dbReference type="Gene3D" id="1.20.1510.10">
    <property type="entry name" value="Cation efflux protein transmembrane domain"/>
    <property type="match status" value="1"/>
</dbReference>
<feature type="transmembrane region" description="Helical" evidence="7">
    <location>
        <begin position="168"/>
        <end position="189"/>
    </location>
</feature>
<dbReference type="InterPro" id="IPR027470">
    <property type="entry name" value="Cation_efflux_CTD"/>
</dbReference>
<dbReference type="RefSeq" id="WP_015071330.1">
    <property type="nucleotide sequence ID" value="NZ_CP013126.1"/>
</dbReference>
<dbReference type="SUPFAM" id="SSF160240">
    <property type="entry name" value="Cation efflux protein cytoplasmic domain-like"/>
    <property type="match status" value="1"/>
</dbReference>
<feature type="transmembrane region" description="Helical" evidence="7">
    <location>
        <begin position="127"/>
        <end position="148"/>
    </location>
</feature>
<evidence type="ECO:0000313" key="13">
    <source>
        <dbReference type="Proteomes" id="UP000178666"/>
    </source>
</evidence>
<dbReference type="KEGG" id="aaci:ASQ49_08735"/>
<dbReference type="GO" id="GO:0015086">
    <property type="term" value="F:cadmium ion transmembrane transporter activity"/>
    <property type="evidence" value="ECO:0007669"/>
    <property type="project" value="TreeGrafter"/>
</dbReference>
<evidence type="ECO:0000256" key="6">
    <source>
        <dbReference type="ARBA" id="ARBA00023136"/>
    </source>
</evidence>
<feature type="transmembrane region" description="Helical" evidence="7">
    <location>
        <begin position="52"/>
        <end position="73"/>
    </location>
</feature>
<dbReference type="Gene3D" id="3.30.70.1350">
    <property type="entry name" value="Cation efflux protein, cytoplasmic domain"/>
    <property type="match status" value="1"/>
</dbReference>
<feature type="domain" description="Cation efflux protein transmembrane" evidence="8">
    <location>
        <begin position="27"/>
        <end position="220"/>
    </location>
</feature>
<keyword evidence="13" id="KW-1185">Reference proteome</keyword>
<dbReference type="PANTHER" id="PTHR43840:SF15">
    <property type="entry name" value="MITOCHONDRIAL METAL TRANSPORTER 1-RELATED"/>
    <property type="match status" value="1"/>
</dbReference>
<name>A0AAC8YEB1_9ACTN</name>
<dbReference type="Proteomes" id="UP000178666">
    <property type="component" value="Chromosome"/>
</dbReference>
<dbReference type="Proteomes" id="UP000075221">
    <property type="component" value="Chromosome"/>
</dbReference>
<dbReference type="NCBIfam" id="TIGR01297">
    <property type="entry name" value="CDF"/>
    <property type="match status" value="1"/>
</dbReference>
<feature type="transmembrane region" description="Helical" evidence="7">
    <location>
        <begin position="25"/>
        <end position="46"/>
    </location>
</feature>
<dbReference type="EMBL" id="CP015970">
    <property type="protein sequence ID" value="AOZ46634.1"/>
    <property type="molecule type" value="Genomic_DNA"/>
</dbReference>
<gene>
    <name evidence="11" type="ORF">A8L58_07880</name>
    <name evidence="10" type="ORF">AXH35_06415</name>
</gene>
<proteinExistence type="inferred from homology"/>
<dbReference type="InterPro" id="IPR002524">
    <property type="entry name" value="Cation_efflux"/>
</dbReference>
<dbReference type="Pfam" id="PF01545">
    <property type="entry name" value="Cation_efflux"/>
    <property type="match status" value="1"/>
</dbReference>
<evidence type="ECO:0000259" key="8">
    <source>
        <dbReference type="Pfam" id="PF01545"/>
    </source>
</evidence>
<feature type="domain" description="Cation efflux protein cytoplasmic" evidence="9">
    <location>
        <begin position="224"/>
        <end position="301"/>
    </location>
</feature>
<evidence type="ECO:0000256" key="5">
    <source>
        <dbReference type="ARBA" id="ARBA00022989"/>
    </source>
</evidence>
<dbReference type="GO" id="GO:0015341">
    <property type="term" value="F:zinc efflux antiporter activity"/>
    <property type="evidence" value="ECO:0007669"/>
    <property type="project" value="TreeGrafter"/>
</dbReference>
<evidence type="ECO:0000256" key="4">
    <source>
        <dbReference type="ARBA" id="ARBA00022692"/>
    </source>
</evidence>
<dbReference type="OMA" id="VHIRMEN"/>
<keyword evidence="3" id="KW-0813">Transport</keyword>
<dbReference type="AlphaFoldDB" id="A0AAC8YEB1"/>
<reference evidence="10 12" key="2">
    <citation type="submission" date="2016-02" db="EMBL/GenBank/DDBJ databases">
        <title>Complete Genome Sequence of Propionibacterium acidipropionici ATCC 55737.</title>
        <authorList>
            <person name="Luna Flores C.H."/>
            <person name="Nielsen L.K."/>
            <person name="Marcellin E."/>
        </authorList>
    </citation>
    <scope>NUCLEOTIDE SEQUENCE [LARGE SCALE GENOMIC DNA]</scope>
    <source>
        <strain evidence="10 12">ATCC 55737</strain>
    </source>
</reference>
<evidence type="ECO:0000256" key="3">
    <source>
        <dbReference type="ARBA" id="ARBA00022448"/>
    </source>
</evidence>
<evidence type="ECO:0000256" key="1">
    <source>
        <dbReference type="ARBA" id="ARBA00004141"/>
    </source>
</evidence>
<organism evidence="10 12">
    <name type="scientific">Acidipropionibacterium acidipropionici</name>
    <dbReference type="NCBI Taxonomy" id="1748"/>
    <lineage>
        <taxon>Bacteria</taxon>
        <taxon>Bacillati</taxon>
        <taxon>Actinomycetota</taxon>
        <taxon>Actinomycetes</taxon>
        <taxon>Propionibacteriales</taxon>
        <taxon>Propionibacteriaceae</taxon>
        <taxon>Acidipropionibacterium</taxon>
    </lineage>
</organism>
<feature type="transmembrane region" description="Helical" evidence="7">
    <location>
        <begin position="93"/>
        <end position="115"/>
    </location>
</feature>
<protein>
    <submittedName>
        <fullName evidence="10">Transporter</fullName>
    </submittedName>
</protein>
<accession>A0AAC8YEB1</accession>
<dbReference type="PANTHER" id="PTHR43840">
    <property type="entry name" value="MITOCHONDRIAL METAL TRANSPORTER 1-RELATED"/>
    <property type="match status" value="1"/>
</dbReference>
<comment type="subcellular location">
    <subcellularLocation>
        <location evidence="1">Membrane</location>
        <topology evidence="1">Multi-pass membrane protein</topology>
    </subcellularLocation>
</comment>